<reference evidence="2 3" key="1">
    <citation type="submission" date="2020-08" db="EMBL/GenBank/DDBJ databases">
        <title>A Genomic Blueprint of the Chicken Gut Microbiome.</title>
        <authorList>
            <person name="Gilroy R."/>
            <person name="Ravi A."/>
            <person name="Getino M."/>
            <person name="Pursley I."/>
            <person name="Horton D.L."/>
            <person name="Alikhan N.-F."/>
            <person name="Baker D."/>
            <person name="Gharbi K."/>
            <person name="Hall N."/>
            <person name="Watson M."/>
            <person name="Adriaenssens E.M."/>
            <person name="Foster-Nyarko E."/>
            <person name="Jarju S."/>
            <person name="Secka A."/>
            <person name="Antonio M."/>
            <person name="Oren A."/>
            <person name="Chaudhuri R."/>
            <person name="La Ragione R.M."/>
            <person name="Hildebrand F."/>
            <person name="Pallen M.J."/>
        </authorList>
    </citation>
    <scope>NUCLEOTIDE SEQUENCE [LARGE SCALE GENOMIC DNA]</scope>
    <source>
        <strain evidence="2 3">Sa2BVA5</strain>
    </source>
</reference>
<dbReference type="RefSeq" id="WP_191775906.1">
    <property type="nucleotide sequence ID" value="NZ_JACSQI010000015.1"/>
</dbReference>
<dbReference type="Pfam" id="PF00085">
    <property type="entry name" value="Thioredoxin"/>
    <property type="match status" value="1"/>
</dbReference>
<comment type="caution">
    <text evidence="2">The sequence shown here is derived from an EMBL/GenBank/DDBJ whole genome shotgun (WGS) entry which is preliminary data.</text>
</comment>
<dbReference type="Proteomes" id="UP000605603">
    <property type="component" value="Unassembled WGS sequence"/>
</dbReference>
<dbReference type="Gene3D" id="3.40.30.10">
    <property type="entry name" value="Glutaredoxin"/>
    <property type="match status" value="1"/>
</dbReference>
<evidence type="ECO:0000259" key="1">
    <source>
        <dbReference type="Pfam" id="PF00085"/>
    </source>
</evidence>
<proteinExistence type="predicted"/>
<dbReference type="InterPro" id="IPR036249">
    <property type="entry name" value="Thioredoxin-like_sf"/>
</dbReference>
<organism evidence="2 3">
    <name type="scientific">Escherichia whittamii</name>
    <dbReference type="NCBI Taxonomy" id="2762229"/>
    <lineage>
        <taxon>Bacteria</taxon>
        <taxon>Pseudomonadati</taxon>
        <taxon>Pseudomonadota</taxon>
        <taxon>Gammaproteobacteria</taxon>
        <taxon>Enterobacterales</taxon>
        <taxon>Enterobacteriaceae</taxon>
        <taxon>Escherichia</taxon>
    </lineage>
</organism>
<accession>A0ABR8TGY5</accession>
<sequence length="139" mass="15993">MNSKRNYWLPGDNAVQISKMLHEGRRLIVCLCASWCSSCQTWENHFSQLAQEYTADCFVWLDIDKHPDMVADVDLDTLPVILIQDNKTVYFLGTIKPEISILKKLLGTDNLKMKVQDPGIRSFLLEDGEAEYNTGEIYY</sequence>
<evidence type="ECO:0000313" key="3">
    <source>
        <dbReference type="Proteomes" id="UP000605603"/>
    </source>
</evidence>
<dbReference type="EMBL" id="JACSQI010000015">
    <property type="protein sequence ID" value="MBD7975039.1"/>
    <property type="molecule type" value="Genomic_DNA"/>
</dbReference>
<protein>
    <submittedName>
        <fullName evidence="2">Thioredoxin family protein</fullName>
    </submittedName>
</protein>
<gene>
    <name evidence="2" type="ORF">H9644_18660</name>
</gene>
<feature type="domain" description="Thioredoxin" evidence="1">
    <location>
        <begin position="22"/>
        <end position="87"/>
    </location>
</feature>
<dbReference type="InterPro" id="IPR013766">
    <property type="entry name" value="Thioredoxin_domain"/>
</dbReference>
<name>A0ABR8TGY5_9ESCH</name>
<dbReference type="SUPFAM" id="SSF52833">
    <property type="entry name" value="Thioredoxin-like"/>
    <property type="match status" value="1"/>
</dbReference>
<keyword evidence="3" id="KW-1185">Reference proteome</keyword>
<evidence type="ECO:0000313" key="2">
    <source>
        <dbReference type="EMBL" id="MBD7975039.1"/>
    </source>
</evidence>
<dbReference type="CDD" id="cd02947">
    <property type="entry name" value="TRX_family"/>
    <property type="match status" value="1"/>
</dbReference>